<comment type="caution">
    <text evidence="2">The sequence shown here is derived from an EMBL/GenBank/DDBJ whole genome shotgun (WGS) entry which is preliminary data.</text>
</comment>
<dbReference type="InterPro" id="IPR029903">
    <property type="entry name" value="RmlD-like-bd"/>
</dbReference>
<dbReference type="RefSeq" id="WP_181909438.1">
    <property type="nucleotide sequence ID" value="NZ_QTTN01000006.1"/>
</dbReference>
<dbReference type="Gene3D" id="3.40.50.720">
    <property type="entry name" value="NAD(P)-binding Rossmann-like Domain"/>
    <property type="match status" value="1"/>
</dbReference>
<dbReference type="InterPro" id="IPR036291">
    <property type="entry name" value="NAD(P)-bd_dom_sf"/>
</dbReference>
<sequence length="174" mass="19407">MTAKERALRVIATGTTEGELGHTLVYGTNVPGIAVLGFSRGGMDAGDLEHCRQVVKRYQPDVIIHCDTERETDAAPSQVCNVALAAREFGAKLVYVVDGASALTERQQLQSTLERLYIVNLSKEPQSLDELKELSTYILNLIQTDRFGFYELYDNGVSSYYQFFKQEGTWKSTV</sequence>
<keyword evidence="3" id="KW-1185">Reference proteome</keyword>
<dbReference type="SUPFAM" id="SSF51735">
    <property type="entry name" value="NAD(P)-binding Rossmann-fold domains"/>
    <property type="match status" value="1"/>
</dbReference>
<evidence type="ECO:0000313" key="3">
    <source>
        <dbReference type="Proteomes" id="UP000256304"/>
    </source>
</evidence>
<dbReference type="AlphaFoldDB" id="A0A3D9SB46"/>
<dbReference type="EMBL" id="QTTN01000006">
    <property type="protein sequence ID" value="REE90510.1"/>
    <property type="molecule type" value="Genomic_DNA"/>
</dbReference>
<accession>A0A3D9SB46</accession>
<evidence type="ECO:0000313" key="2">
    <source>
        <dbReference type="EMBL" id="REE90510.1"/>
    </source>
</evidence>
<proteinExistence type="predicted"/>
<organism evidence="2 3">
    <name type="scientific">Paenibacillus taihuensis</name>
    <dbReference type="NCBI Taxonomy" id="1156355"/>
    <lineage>
        <taxon>Bacteria</taxon>
        <taxon>Bacillati</taxon>
        <taxon>Bacillota</taxon>
        <taxon>Bacilli</taxon>
        <taxon>Bacillales</taxon>
        <taxon>Paenibacillaceae</taxon>
        <taxon>Paenibacillus</taxon>
    </lineage>
</organism>
<gene>
    <name evidence="2" type="ORF">A8990_10613</name>
</gene>
<feature type="domain" description="RmlD-like substrate binding" evidence="1">
    <location>
        <begin position="9"/>
        <end position="88"/>
    </location>
</feature>
<dbReference type="Pfam" id="PF04321">
    <property type="entry name" value="RmlD_sub_bind"/>
    <property type="match status" value="1"/>
</dbReference>
<protein>
    <submittedName>
        <fullName evidence="2">RmlD substrate binding domain-containing protein</fullName>
    </submittedName>
</protein>
<dbReference type="Proteomes" id="UP000256304">
    <property type="component" value="Unassembled WGS sequence"/>
</dbReference>
<reference evidence="2 3" key="1">
    <citation type="submission" date="2018-08" db="EMBL/GenBank/DDBJ databases">
        <title>Genomic Encyclopedia of Type Strains, Phase III (KMG-III): the genomes of soil and plant-associated and newly described type strains.</title>
        <authorList>
            <person name="Whitman W."/>
        </authorList>
    </citation>
    <scope>NUCLEOTIDE SEQUENCE [LARGE SCALE GENOMIC DNA]</scope>
    <source>
        <strain evidence="2 3">CGMCC 1.10966</strain>
    </source>
</reference>
<name>A0A3D9SB46_9BACL</name>
<evidence type="ECO:0000259" key="1">
    <source>
        <dbReference type="Pfam" id="PF04321"/>
    </source>
</evidence>